<feature type="region of interest" description="Disordered" evidence="4">
    <location>
        <begin position="99"/>
        <end position="133"/>
    </location>
</feature>
<evidence type="ECO:0000256" key="4">
    <source>
        <dbReference type="SAM" id="MobiDB-lite"/>
    </source>
</evidence>
<feature type="repeat" description="PPR" evidence="3">
    <location>
        <begin position="535"/>
        <end position="569"/>
    </location>
</feature>
<dbReference type="PANTHER" id="PTHR45717">
    <property type="entry name" value="OS12G0527900 PROTEIN"/>
    <property type="match status" value="1"/>
</dbReference>
<protein>
    <submittedName>
        <fullName evidence="6">Pentatricopeptide repeat-containing protein</fullName>
    </submittedName>
</protein>
<evidence type="ECO:0000313" key="6">
    <source>
        <dbReference type="EMBL" id="KAA0053890.1"/>
    </source>
</evidence>
<dbReference type="OrthoDB" id="739241at2759"/>
<evidence type="ECO:0000256" key="2">
    <source>
        <dbReference type="ARBA" id="ARBA00022737"/>
    </source>
</evidence>
<feature type="domain" description="PROP1-like PPR" evidence="5">
    <location>
        <begin position="437"/>
        <end position="563"/>
    </location>
</feature>
<dbReference type="Pfam" id="PF17177">
    <property type="entry name" value="PPR_long"/>
    <property type="match status" value="1"/>
</dbReference>
<sequence length="626" mass="70662">MWALRRASTPLRNQGYKVRTSYVFGKLEVPFFWEGNVAGFGTTTALSDRFISFERNNLATWPSAGVYISSHGLSTQAGAENSGEEDNVKDGFSELDETLASTSPLEDSKAADDNEEELTSGSEIDDDDDNAVDDGTQNELYLLERETGLAEKKSTKRGSFELFNVIWKAPGLSVASALDKWVSDGKVLRRADISLAMLNLRKRRMFGKALQFSEWLEASGQMEFNERNYASRLDLIAKVQDLRKAESYIAKIPQSFQGEVIYRTLLANCVIASNVKKAEGVFNKMKDLEFPMTPFPYNQMLILYKRIDKRKIADVLLLMEKENVKPSPFTYKILIDAKGLSNDISGMEQVVDSMKADGIEVDVGTLSLLAKHYVSGGLKDKAKAILKDMEEINSKGSRWPCRILLPLYGELQMEDDVRRVWKICEENPRIEECMAAITAWGKLRNVQEAEKVFDRVVKTWKKLSTRHYSTMMYVYGDNKMLTKGKELVNQMAESGCHMDPLICDAVVKLYVEAGEVEKADSFLVKAAKKYGMKPLFISYRTLMDHYAKRGDVHNAEKIFDKMIQSGYLPRFSHFGTLIQAYVNAKTPAYGMRDRMTARMVFPNKALAGQLAKVDAFRETAVSDLLD</sequence>
<dbReference type="GO" id="GO:0005739">
    <property type="term" value="C:mitochondrion"/>
    <property type="evidence" value="ECO:0007669"/>
    <property type="project" value="TreeGrafter"/>
</dbReference>
<feature type="compositionally biased region" description="Acidic residues" evidence="4">
    <location>
        <begin position="113"/>
        <end position="132"/>
    </location>
</feature>
<reference evidence="6 7" key="1">
    <citation type="submission" date="2019-08" db="EMBL/GenBank/DDBJ databases">
        <title>Draft genome sequences of two oriental melons (Cucumis melo L. var makuwa).</title>
        <authorList>
            <person name="Kwon S.-Y."/>
        </authorList>
    </citation>
    <scope>NUCLEOTIDE SEQUENCE [LARGE SCALE GENOMIC DNA]</scope>
    <source>
        <strain evidence="7">cv. SW 3</strain>
        <tissue evidence="6">Leaf</tissue>
    </source>
</reference>
<evidence type="ECO:0000256" key="3">
    <source>
        <dbReference type="PROSITE-ProRule" id="PRU00708"/>
    </source>
</evidence>
<gene>
    <name evidence="6" type="ORF">E6C27_scaffold135G002840</name>
</gene>
<dbReference type="InterPro" id="IPR002885">
    <property type="entry name" value="PPR_rpt"/>
</dbReference>
<dbReference type="Pfam" id="PF01535">
    <property type="entry name" value="PPR"/>
    <property type="match status" value="2"/>
</dbReference>
<comment type="similarity">
    <text evidence="1">Belongs to the PPR family. P subfamily.</text>
</comment>
<accession>A0A5A7UF67</accession>
<keyword evidence="2" id="KW-0677">Repeat</keyword>
<dbReference type="Proteomes" id="UP000321393">
    <property type="component" value="Unassembled WGS sequence"/>
</dbReference>
<dbReference type="NCBIfam" id="TIGR00756">
    <property type="entry name" value="PPR"/>
    <property type="match status" value="3"/>
</dbReference>
<dbReference type="GO" id="GO:0003729">
    <property type="term" value="F:mRNA binding"/>
    <property type="evidence" value="ECO:0007669"/>
    <property type="project" value="UniProtKB-ARBA"/>
</dbReference>
<proteinExistence type="inferred from homology"/>
<organism evidence="6 7">
    <name type="scientific">Cucumis melo var. makuwa</name>
    <name type="common">Oriental melon</name>
    <dbReference type="NCBI Taxonomy" id="1194695"/>
    <lineage>
        <taxon>Eukaryota</taxon>
        <taxon>Viridiplantae</taxon>
        <taxon>Streptophyta</taxon>
        <taxon>Embryophyta</taxon>
        <taxon>Tracheophyta</taxon>
        <taxon>Spermatophyta</taxon>
        <taxon>Magnoliopsida</taxon>
        <taxon>eudicotyledons</taxon>
        <taxon>Gunneridae</taxon>
        <taxon>Pentapetalae</taxon>
        <taxon>rosids</taxon>
        <taxon>fabids</taxon>
        <taxon>Cucurbitales</taxon>
        <taxon>Cucurbitaceae</taxon>
        <taxon>Benincaseae</taxon>
        <taxon>Cucumis</taxon>
    </lineage>
</organism>
<feature type="repeat" description="PPR" evidence="3">
    <location>
        <begin position="464"/>
        <end position="498"/>
    </location>
</feature>
<dbReference type="InterPro" id="IPR011990">
    <property type="entry name" value="TPR-like_helical_dom_sf"/>
</dbReference>
<evidence type="ECO:0000313" key="7">
    <source>
        <dbReference type="Proteomes" id="UP000321393"/>
    </source>
</evidence>
<name>A0A5A7UF67_CUCMM</name>
<dbReference type="SUPFAM" id="SSF81901">
    <property type="entry name" value="HCP-like"/>
    <property type="match status" value="1"/>
</dbReference>
<evidence type="ECO:0000259" key="5">
    <source>
        <dbReference type="Pfam" id="PF17177"/>
    </source>
</evidence>
<evidence type="ECO:0000256" key="1">
    <source>
        <dbReference type="ARBA" id="ARBA00007626"/>
    </source>
</evidence>
<dbReference type="PANTHER" id="PTHR45717:SF15">
    <property type="entry name" value="AGL218WP"/>
    <property type="match status" value="1"/>
</dbReference>
<dbReference type="EMBL" id="SSTE01009109">
    <property type="protein sequence ID" value="KAA0053890.1"/>
    <property type="molecule type" value="Genomic_DNA"/>
</dbReference>
<dbReference type="Gene3D" id="1.25.40.10">
    <property type="entry name" value="Tetratricopeptide repeat domain"/>
    <property type="match status" value="3"/>
</dbReference>
<comment type="caution">
    <text evidence="6">The sequence shown here is derived from an EMBL/GenBank/DDBJ whole genome shotgun (WGS) entry which is preliminary data.</text>
</comment>
<dbReference type="InterPro" id="IPR033443">
    <property type="entry name" value="PROP1-like_PPR_dom"/>
</dbReference>
<dbReference type="AlphaFoldDB" id="A0A5A7UF67"/>
<dbReference type="PROSITE" id="PS51375">
    <property type="entry name" value="PPR"/>
    <property type="match status" value="2"/>
</dbReference>